<evidence type="ECO:0000256" key="5">
    <source>
        <dbReference type="PROSITE-ProRule" id="PRU00277"/>
    </source>
</evidence>
<gene>
    <name evidence="8" type="ORF">J3U88_03345</name>
</gene>
<evidence type="ECO:0000313" key="9">
    <source>
        <dbReference type="Proteomes" id="UP000664417"/>
    </source>
</evidence>
<dbReference type="Proteomes" id="UP000664417">
    <property type="component" value="Unassembled WGS sequence"/>
</dbReference>
<dbReference type="Gene3D" id="3.10.50.40">
    <property type="match status" value="1"/>
</dbReference>
<keyword evidence="4 5" id="KW-0413">Isomerase</keyword>
<sequence>MSDHKQEGLDFLAENGKKDGVVTTESGLQYRVIVDGRGNSPKATDVVRVHYAGRLIDGKEFDSSYKRGTPAEFPVNGVIAGWTEALQLMKEGAKWEVYIKSDLGYGDRGYPGAIPGGAALIFEVELIEVL</sequence>
<protein>
    <recommendedName>
        <fullName evidence="6">Peptidyl-prolyl cis-trans isomerase</fullName>
        <ecNumber evidence="6">5.2.1.8</ecNumber>
    </recommendedName>
</protein>
<feature type="domain" description="PPIase FKBP-type" evidence="7">
    <location>
        <begin position="44"/>
        <end position="130"/>
    </location>
</feature>
<dbReference type="PANTHER" id="PTHR43811:SF19">
    <property type="entry name" value="39 KDA FK506-BINDING NUCLEAR PROTEIN"/>
    <property type="match status" value="1"/>
</dbReference>
<keyword evidence="9" id="KW-1185">Reference proteome</keyword>
<evidence type="ECO:0000256" key="1">
    <source>
        <dbReference type="ARBA" id="ARBA00000971"/>
    </source>
</evidence>
<name>A0A8J7U3P6_9BACT</name>
<keyword evidence="3 5" id="KW-0697">Rotamase</keyword>
<dbReference type="InterPro" id="IPR000774">
    <property type="entry name" value="PPIase_FKBP_N"/>
</dbReference>
<dbReference type="GO" id="GO:0003755">
    <property type="term" value="F:peptidyl-prolyl cis-trans isomerase activity"/>
    <property type="evidence" value="ECO:0007669"/>
    <property type="project" value="UniProtKB-UniRule"/>
</dbReference>
<dbReference type="GO" id="GO:0006457">
    <property type="term" value="P:protein folding"/>
    <property type="evidence" value="ECO:0007669"/>
    <property type="project" value="InterPro"/>
</dbReference>
<dbReference type="Pfam" id="PF00254">
    <property type="entry name" value="FKBP_C"/>
    <property type="match status" value="1"/>
</dbReference>
<comment type="catalytic activity">
    <reaction evidence="1 5 6">
        <text>[protein]-peptidylproline (omega=180) = [protein]-peptidylproline (omega=0)</text>
        <dbReference type="Rhea" id="RHEA:16237"/>
        <dbReference type="Rhea" id="RHEA-COMP:10747"/>
        <dbReference type="Rhea" id="RHEA-COMP:10748"/>
        <dbReference type="ChEBI" id="CHEBI:83833"/>
        <dbReference type="ChEBI" id="CHEBI:83834"/>
        <dbReference type="EC" id="5.2.1.8"/>
    </reaction>
</comment>
<evidence type="ECO:0000256" key="4">
    <source>
        <dbReference type="ARBA" id="ARBA00023235"/>
    </source>
</evidence>
<dbReference type="EC" id="5.2.1.8" evidence="6"/>
<evidence type="ECO:0000313" key="8">
    <source>
        <dbReference type="EMBL" id="MBO1317481.1"/>
    </source>
</evidence>
<comment type="caution">
    <text evidence="8">The sequence shown here is derived from an EMBL/GenBank/DDBJ whole genome shotgun (WGS) entry which is preliminary data.</text>
</comment>
<proteinExistence type="inferred from homology"/>
<dbReference type="SUPFAM" id="SSF54534">
    <property type="entry name" value="FKBP-like"/>
    <property type="match status" value="1"/>
</dbReference>
<dbReference type="EMBL" id="JAFREP010000002">
    <property type="protein sequence ID" value="MBO1317481.1"/>
    <property type="molecule type" value="Genomic_DNA"/>
</dbReference>
<dbReference type="Pfam" id="PF01346">
    <property type="entry name" value="FKBP_N"/>
    <property type="match status" value="1"/>
</dbReference>
<evidence type="ECO:0000259" key="7">
    <source>
        <dbReference type="PROSITE" id="PS50059"/>
    </source>
</evidence>
<dbReference type="PROSITE" id="PS50059">
    <property type="entry name" value="FKBP_PPIASE"/>
    <property type="match status" value="1"/>
</dbReference>
<evidence type="ECO:0000256" key="6">
    <source>
        <dbReference type="RuleBase" id="RU003915"/>
    </source>
</evidence>
<dbReference type="AlphaFoldDB" id="A0A8J7U3P6"/>
<dbReference type="PANTHER" id="PTHR43811">
    <property type="entry name" value="FKBP-TYPE PEPTIDYL-PROLYL CIS-TRANS ISOMERASE FKPA"/>
    <property type="match status" value="1"/>
</dbReference>
<reference evidence="8" key="1">
    <citation type="submission" date="2021-03" db="EMBL/GenBank/DDBJ databases">
        <authorList>
            <person name="Wang G."/>
        </authorList>
    </citation>
    <scope>NUCLEOTIDE SEQUENCE</scope>
    <source>
        <strain evidence="8">KCTC 12899</strain>
    </source>
</reference>
<accession>A0A8J7U3P6</accession>
<evidence type="ECO:0000256" key="3">
    <source>
        <dbReference type="ARBA" id="ARBA00023110"/>
    </source>
</evidence>
<comment type="similarity">
    <text evidence="2 6">Belongs to the FKBP-type PPIase family.</text>
</comment>
<organism evidence="8 9">
    <name type="scientific">Acanthopleuribacter pedis</name>
    <dbReference type="NCBI Taxonomy" id="442870"/>
    <lineage>
        <taxon>Bacteria</taxon>
        <taxon>Pseudomonadati</taxon>
        <taxon>Acidobacteriota</taxon>
        <taxon>Holophagae</taxon>
        <taxon>Acanthopleuribacterales</taxon>
        <taxon>Acanthopleuribacteraceae</taxon>
        <taxon>Acanthopleuribacter</taxon>
    </lineage>
</organism>
<dbReference type="InterPro" id="IPR001179">
    <property type="entry name" value="PPIase_FKBP_dom"/>
</dbReference>
<dbReference type="InterPro" id="IPR046357">
    <property type="entry name" value="PPIase_dom_sf"/>
</dbReference>
<dbReference type="FunFam" id="3.10.50.40:FF:000006">
    <property type="entry name" value="Peptidyl-prolyl cis-trans isomerase"/>
    <property type="match status" value="1"/>
</dbReference>
<evidence type="ECO:0000256" key="2">
    <source>
        <dbReference type="ARBA" id="ARBA00006577"/>
    </source>
</evidence>